<dbReference type="GeneID" id="64576778"/>
<protein>
    <recommendedName>
        <fullName evidence="2">Thioredoxin</fullName>
    </recommendedName>
</protein>
<feature type="site" description="Contributes to redox potential value" evidence="3">
    <location>
        <position position="33"/>
    </location>
</feature>
<dbReference type="GO" id="GO:0015035">
    <property type="term" value="F:protein-disulfide reductase activity"/>
    <property type="evidence" value="ECO:0007669"/>
    <property type="project" value="InterPro"/>
</dbReference>
<dbReference type="FunFam" id="3.40.30.10:FF:000245">
    <property type="entry name" value="Thioredoxin"/>
    <property type="match status" value="1"/>
</dbReference>
<dbReference type="PANTHER" id="PTHR46115">
    <property type="entry name" value="THIOREDOXIN-LIKE PROTEIN 1"/>
    <property type="match status" value="1"/>
</dbReference>
<dbReference type="RefSeq" id="XP_041136696.1">
    <property type="nucleotide sequence ID" value="XM_041283344.1"/>
</dbReference>
<feature type="disulfide bond" description="Redox-active" evidence="4">
    <location>
        <begin position="32"/>
        <end position="35"/>
    </location>
</feature>
<dbReference type="PIRSF" id="PIRSF000077">
    <property type="entry name" value="Thioredoxin"/>
    <property type="match status" value="1"/>
</dbReference>
<dbReference type="SUPFAM" id="SSF52833">
    <property type="entry name" value="Thioredoxin-like"/>
    <property type="match status" value="1"/>
</dbReference>
<keyword evidence="1 4" id="KW-1015">Disulfide bond</keyword>
<dbReference type="AlphaFoldDB" id="A0A8H6EX45"/>
<dbReference type="OrthoDB" id="10263751at2759"/>
<accession>A0A8H6EX45</accession>
<proteinExistence type="inferred from homology"/>
<evidence type="ECO:0000313" key="8">
    <source>
        <dbReference type="Proteomes" id="UP000568158"/>
    </source>
</evidence>
<dbReference type="InterPro" id="IPR017937">
    <property type="entry name" value="Thioredoxin_CS"/>
</dbReference>
<evidence type="ECO:0000256" key="1">
    <source>
        <dbReference type="ARBA" id="ARBA00023157"/>
    </source>
</evidence>
<dbReference type="PRINTS" id="PR00421">
    <property type="entry name" value="THIOREDOXIN"/>
</dbReference>
<reference evidence="6 8" key="1">
    <citation type="journal article" date="2020" name="Appl. Microbiol. Biotechnol.">
        <title>Targeted gene deletion in Brettanomyces bruxellensis with an expression-free CRISPR-Cas9 system.</title>
        <authorList>
            <person name="Varela C."/>
            <person name="Bartel C."/>
            <person name="Onetto C."/>
            <person name="Borneman A."/>
        </authorList>
    </citation>
    <scope>NUCLEOTIDE SEQUENCE [LARGE SCALE GENOMIC DNA]</scope>
    <source>
        <strain evidence="6 8">AWRI1613</strain>
    </source>
</reference>
<evidence type="ECO:0000313" key="6">
    <source>
        <dbReference type="EMBL" id="KAF6006021.1"/>
    </source>
</evidence>
<dbReference type="InterPro" id="IPR005746">
    <property type="entry name" value="Thioredoxin"/>
</dbReference>
<name>A0A8H6EX45_DEKBR</name>
<evidence type="ECO:0000256" key="4">
    <source>
        <dbReference type="PIRSR" id="PIRSR000077-4"/>
    </source>
</evidence>
<dbReference type="OMA" id="WCIPSVF"/>
<feature type="active site" description="Nucleophile" evidence="3">
    <location>
        <position position="32"/>
    </location>
</feature>
<dbReference type="InterPro" id="IPR036249">
    <property type="entry name" value="Thioredoxin-like_sf"/>
</dbReference>
<evidence type="ECO:0000313" key="7">
    <source>
        <dbReference type="EMBL" id="QOU20203.1"/>
    </source>
</evidence>
<dbReference type="InterPro" id="IPR013766">
    <property type="entry name" value="Thioredoxin_domain"/>
</dbReference>
<feature type="active site" description="Nucleophile" evidence="3">
    <location>
        <position position="35"/>
    </location>
</feature>
<dbReference type="CDD" id="cd02947">
    <property type="entry name" value="TRX_family"/>
    <property type="match status" value="1"/>
</dbReference>
<dbReference type="Proteomes" id="UP000663131">
    <property type="component" value="Chromosome 7"/>
</dbReference>
<dbReference type="EMBL" id="JABCYN010000056">
    <property type="protein sequence ID" value="KAF6006021.1"/>
    <property type="molecule type" value="Genomic_DNA"/>
</dbReference>
<keyword evidence="4" id="KW-0676">Redox-active center</keyword>
<organism evidence="6 8">
    <name type="scientific">Dekkera bruxellensis</name>
    <name type="common">Brettanomyces custersii</name>
    <dbReference type="NCBI Taxonomy" id="5007"/>
    <lineage>
        <taxon>Eukaryota</taxon>
        <taxon>Fungi</taxon>
        <taxon>Dikarya</taxon>
        <taxon>Ascomycota</taxon>
        <taxon>Saccharomycotina</taxon>
        <taxon>Pichiomycetes</taxon>
        <taxon>Pichiales</taxon>
        <taxon>Pichiaceae</taxon>
        <taxon>Brettanomyces</taxon>
    </lineage>
</organism>
<sequence>MSAVKQITSEAEFKEAISASNLVVVDFFATWCGPCKMLAPMIENFAKEYTSTNFYKVDVDQLPNVAASNSVSSMPTLLFFKNGQLLGTVIGANPGAVKQNLAKLA</sequence>
<feature type="domain" description="Thioredoxin" evidence="5">
    <location>
        <begin position="1"/>
        <end position="105"/>
    </location>
</feature>
<evidence type="ECO:0000256" key="3">
    <source>
        <dbReference type="PIRSR" id="PIRSR000077-1"/>
    </source>
</evidence>
<feature type="site" description="Contributes to redox potential value" evidence="3">
    <location>
        <position position="34"/>
    </location>
</feature>
<gene>
    <name evidence="7" type="ORF">BRETT_004855</name>
    <name evidence="6" type="ORF">HII12_005244</name>
</gene>
<dbReference type="Pfam" id="PF00085">
    <property type="entry name" value="Thioredoxin"/>
    <property type="match status" value="1"/>
</dbReference>
<evidence type="ECO:0000256" key="2">
    <source>
        <dbReference type="PIRNR" id="PIRNR000077"/>
    </source>
</evidence>
<dbReference type="Proteomes" id="UP000568158">
    <property type="component" value="Unassembled WGS sequence"/>
</dbReference>
<reference evidence="7" key="2">
    <citation type="submission" date="2020-10" db="EMBL/GenBank/DDBJ databases">
        <authorList>
            <person name="Palmer J.M."/>
        </authorList>
    </citation>
    <scope>NUCLEOTIDE SEQUENCE</scope>
    <source>
        <strain evidence="7">UCD 2041</strain>
    </source>
</reference>
<reference evidence="7" key="3">
    <citation type="journal article" name="BMC Genomics">
        <title>New genome assemblies reveal patterns of domestication and adaptation across Brettanomyces (Dekkera) species.</title>
        <authorList>
            <person name="Roach M.J."/>
            <person name="Borneman A.R."/>
        </authorList>
    </citation>
    <scope>NUCLEOTIDE SEQUENCE</scope>
    <source>
        <strain evidence="7">UCD 2041</strain>
    </source>
</reference>
<dbReference type="NCBIfam" id="TIGR01068">
    <property type="entry name" value="thioredoxin"/>
    <property type="match status" value="1"/>
</dbReference>
<dbReference type="EMBL" id="CP063135">
    <property type="protein sequence ID" value="QOU20203.1"/>
    <property type="molecule type" value="Genomic_DNA"/>
</dbReference>
<dbReference type="Gene3D" id="3.40.30.10">
    <property type="entry name" value="Glutaredoxin"/>
    <property type="match status" value="1"/>
</dbReference>
<dbReference type="PROSITE" id="PS00194">
    <property type="entry name" value="THIOREDOXIN_1"/>
    <property type="match status" value="1"/>
</dbReference>
<comment type="similarity">
    <text evidence="2">Belongs to the thioredoxin family.</text>
</comment>
<evidence type="ECO:0000259" key="5">
    <source>
        <dbReference type="PROSITE" id="PS51352"/>
    </source>
</evidence>
<feature type="site" description="Deprotonates C-terminal active site Cys" evidence="3">
    <location>
        <position position="26"/>
    </location>
</feature>
<dbReference type="PROSITE" id="PS51352">
    <property type="entry name" value="THIOREDOXIN_2"/>
    <property type="match status" value="1"/>
</dbReference>
<dbReference type="KEGG" id="bbrx:BRETT_004855"/>